<dbReference type="Proteomes" id="UP001060085">
    <property type="component" value="Linkage Group LG05"/>
</dbReference>
<name>A0ACC0AP44_CATRO</name>
<evidence type="ECO:0000313" key="1">
    <source>
        <dbReference type="EMBL" id="KAI5662619.1"/>
    </source>
</evidence>
<reference evidence="2" key="1">
    <citation type="journal article" date="2023" name="Nat. Plants">
        <title>Single-cell RNA sequencing provides a high-resolution roadmap for understanding the multicellular compartmentation of specialized metabolism.</title>
        <authorList>
            <person name="Sun S."/>
            <person name="Shen X."/>
            <person name="Li Y."/>
            <person name="Li Y."/>
            <person name="Wang S."/>
            <person name="Li R."/>
            <person name="Zhang H."/>
            <person name="Shen G."/>
            <person name="Guo B."/>
            <person name="Wei J."/>
            <person name="Xu J."/>
            <person name="St-Pierre B."/>
            <person name="Chen S."/>
            <person name="Sun C."/>
        </authorList>
    </citation>
    <scope>NUCLEOTIDE SEQUENCE [LARGE SCALE GENOMIC DNA]</scope>
</reference>
<sequence>MWLIYTNQNVVLLNIVDSYYEEIVKCLESKGEDQHSQQEIDQEESVLDGHSKNSIPDTPSLNIQDSQFEEIVKTYIETCSKATNPTIDTSGSDQLPVQVASEKSKSPTNKKKTASPDRKKKTGSPKWKEKRSDKEEGTVKVESATRWCKLLVSVMGTTSPPQGMKLCLIRSVDSLISNFFNCSPSTLVYAREFLQDEKERFSQVCKIKKKILKRIREKLADANNRPLKVEPSVV</sequence>
<protein>
    <submittedName>
        <fullName evidence="1">Uncharacterized protein</fullName>
    </submittedName>
</protein>
<organism evidence="1 2">
    <name type="scientific">Catharanthus roseus</name>
    <name type="common">Madagascar periwinkle</name>
    <name type="synonym">Vinca rosea</name>
    <dbReference type="NCBI Taxonomy" id="4058"/>
    <lineage>
        <taxon>Eukaryota</taxon>
        <taxon>Viridiplantae</taxon>
        <taxon>Streptophyta</taxon>
        <taxon>Embryophyta</taxon>
        <taxon>Tracheophyta</taxon>
        <taxon>Spermatophyta</taxon>
        <taxon>Magnoliopsida</taxon>
        <taxon>eudicotyledons</taxon>
        <taxon>Gunneridae</taxon>
        <taxon>Pentapetalae</taxon>
        <taxon>asterids</taxon>
        <taxon>lamiids</taxon>
        <taxon>Gentianales</taxon>
        <taxon>Apocynaceae</taxon>
        <taxon>Rauvolfioideae</taxon>
        <taxon>Vinceae</taxon>
        <taxon>Catharanthinae</taxon>
        <taxon>Catharanthus</taxon>
    </lineage>
</organism>
<comment type="caution">
    <text evidence="1">The sequence shown here is derived from an EMBL/GenBank/DDBJ whole genome shotgun (WGS) entry which is preliminary data.</text>
</comment>
<keyword evidence="2" id="KW-1185">Reference proteome</keyword>
<evidence type="ECO:0000313" key="2">
    <source>
        <dbReference type="Proteomes" id="UP001060085"/>
    </source>
</evidence>
<accession>A0ACC0AP44</accession>
<gene>
    <name evidence="1" type="ORF">M9H77_21942</name>
</gene>
<dbReference type="EMBL" id="CM044705">
    <property type="protein sequence ID" value="KAI5662619.1"/>
    <property type="molecule type" value="Genomic_DNA"/>
</dbReference>
<proteinExistence type="predicted"/>